<dbReference type="SUPFAM" id="SSF53223">
    <property type="entry name" value="Aminoacid dehydrogenase-like, N-terminal domain"/>
    <property type="match status" value="1"/>
</dbReference>
<accession>A0A3E2BP57</accession>
<feature type="domain" description="Malic enzyme N-terminal" evidence="10">
    <location>
        <begin position="91"/>
        <end position="224"/>
    </location>
</feature>
<dbReference type="InterPro" id="IPR012302">
    <property type="entry name" value="Malic_NAD-bd"/>
</dbReference>
<dbReference type="PRINTS" id="PR00072">
    <property type="entry name" value="MALOXRDTASE"/>
</dbReference>
<dbReference type="SMART" id="SM01274">
    <property type="entry name" value="malic"/>
    <property type="match status" value="1"/>
</dbReference>
<evidence type="ECO:0000256" key="7">
    <source>
        <dbReference type="PIRSR" id="PIRSR000106-3"/>
    </source>
</evidence>
<evidence type="ECO:0000256" key="8">
    <source>
        <dbReference type="RuleBase" id="RU003427"/>
    </source>
</evidence>
<keyword evidence="3 7" id="KW-0479">Metal-binding</keyword>
<dbReference type="PANTHER" id="PTHR43237:SF4">
    <property type="entry name" value="NADP-DEPENDENT MALIC ENZYME"/>
    <property type="match status" value="1"/>
</dbReference>
<dbReference type="AlphaFoldDB" id="A0A3E2BP57"/>
<evidence type="ECO:0000256" key="6">
    <source>
        <dbReference type="PIRSR" id="PIRSR000106-2"/>
    </source>
</evidence>
<dbReference type="PANTHER" id="PTHR43237">
    <property type="entry name" value="NADP-DEPENDENT MALIC ENZYME"/>
    <property type="match status" value="1"/>
</dbReference>
<evidence type="ECO:0000259" key="10">
    <source>
        <dbReference type="SMART" id="SM01274"/>
    </source>
</evidence>
<dbReference type="Pfam" id="PF00390">
    <property type="entry name" value="malic"/>
    <property type="match status" value="1"/>
</dbReference>
<dbReference type="InterPro" id="IPR015884">
    <property type="entry name" value="Malic_enzyme_CS"/>
</dbReference>
<dbReference type="InterPro" id="IPR046346">
    <property type="entry name" value="Aminoacid_DH-like_N_sf"/>
</dbReference>
<dbReference type="GO" id="GO:0004470">
    <property type="term" value="F:malic enzyme activity"/>
    <property type="evidence" value="ECO:0007669"/>
    <property type="project" value="InterPro"/>
</dbReference>
<dbReference type="InterPro" id="IPR012301">
    <property type="entry name" value="Malic_N_dom"/>
</dbReference>
<reference evidence="11 12" key="1">
    <citation type="submission" date="2018-08" db="EMBL/GenBank/DDBJ databases">
        <title>Genome analysis of the thermophilic bacterium of the candidate phylum Aminicenantes from deep subsurface aquifer revealed its physiology and ecological role.</title>
        <authorList>
            <person name="Kadnikov V.V."/>
            <person name="Mardanov A.V."/>
            <person name="Beletsky A.V."/>
            <person name="Karnachuk O.V."/>
            <person name="Ravin N.V."/>
        </authorList>
    </citation>
    <scope>NUCLEOTIDE SEQUENCE [LARGE SCALE GENOMIC DNA]</scope>
    <source>
        <strain evidence="11">BY38</strain>
    </source>
</reference>
<evidence type="ECO:0000313" key="12">
    <source>
        <dbReference type="Proteomes" id="UP000257323"/>
    </source>
</evidence>
<dbReference type="PIRSF" id="PIRSF000106">
    <property type="entry name" value="ME"/>
    <property type="match status" value="1"/>
</dbReference>
<sequence>MWWEDKLVRTLRCRLLQKPGIFGGLLSAIGAEQAYVGEIKIIHMGTNYMDRDITIFVDDEAHLERVIRAVKAYPRAELLEVRDEVLEMHQGGKIAVRSRYEINNISVLRKVYTPGVAEVSLLIKKNPALARRYTAIRHLVAIVTDGSAVLGLGDVGPLAAMPVMEGKASLMETLTGLSAVPVLLNTKDPDQIIETVVNIAPTFSAIQLEDISAPRCFYIEEQVQSRLDIPVMHDDQHGTACVVTAALINISKVTGRDLKKSCIGVIGLGAAGLALSRMLMFFLDRPVKGADINPEATARLQQAGGLVSDLKEIMASCQVVIATTGVPGLIKKDMVRKDQIILALSNPNPEIEPEEAMAAGAAYAADGKVINNVLGFPGIFRGAVDANVPRITREMLLAASRAIADYAPTGEIVPNALDRGLHRNVARAVARVALEQKLNRDDLTGYFD</sequence>
<feature type="binding site" evidence="7">
    <location>
        <position position="209"/>
    </location>
    <ligand>
        <name>a divalent metal cation</name>
        <dbReference type="ChEBI" id="CHEBI:60240"/>
    </ligand>
</feature>
<feature type="binding site" evidence="6">
    <location>
        <position position="346"/>
    </location>
    <ligand>
        <name>(S)-malate</name>
        <dbReference type="ChEBI" id="CHEBI:15589"/>
    </ligand>
</feature>
<comment type="caution">
    <text evidence="11">The sequence shown here is derived from an EMBL/GenBank/DDBJ whole genome shotgun (WGS) entry which is preliminary data.</text>
</comment>
<evidence type="ECO:0000256" key="4">
    <source>
        <dbReference type="ARBA" id="ARBA00023002"/>
    </source>
</evidence>
<feature type="binding site" evidence="6">
    <location>
        <position position="371"/>
    </location>
    <ligand>
        <name>(S)-malate</name>
        <dbReference type="ChEBI" id="CHEBI:15589"/>
    </ligand>
</feature>
<gene>
    <name evidence="11" type="ORF">OP8BY_1594</name>
</gene>
<evidence type="ECO:0000256" key="5">
    <source>
        <dbReference type="PIRSR" id="PIRSR000106-1"/>
    </source>
</evidence>
<feature type="domain" description="Malic enzyme NAD-binding" evidence="9">
    <location>
        <begin position="236"/>
        <end position="434"/>
    </location>
</feature>
<name>A0A3E2BP57_9BACT</name>
<dbReference type="Gene3D" id="3.40.50.10380">
    <property type="entry name" value="Malic enzyme, N-terminal domain"/>
    <property type="match status" value="1"/>
</dbReference>
<dbReference type="GO" id="GO:0051287">
    <property type="term" value="F:NAD binding"/>
    <property type="evidence" value="ECO:0007669"/>
    <property type="project" value="InterPro"/>
</dbReference>
<feature type="binding site" evidence="7">
    <location>
        <position position="210"/>
    </location>
    <ligand>
        <name>a divalent metal cation</name>
        <dbReference type="ChEBI" id="CHEBI:60240"/>
    </ligand>
</feature>
<dbReference type="EMBL" id="QUAH01000003">
    <property type="protein sequence ID" value="RFT16416.1"/>
    <property type="molecule type" value="Genomic_DNA"/>
</dbReference>
<dbReference type="InterPro" id="IPR001891">
    <property type="entry name" value="Malic_OxRdtase"/>
</dbReference>
<dbReference type="PROSITE" id="PS00331">
    <property type="entry name" value="MALIC_ENZYMES"/>
    <property type="match status" value="1"/>
</dbReference>
<dbReference type="Gene3D" id="3.40.50.720">
    <property type="entry name" value="NAD(P)-binding Rossmann-like Domain"/>
    <property type="match status" value="1"/>
</dbReference>
<feature type="binding site" evidence="7">
    <location>
        <position position="235"/>
    </location>
    <ligand>
        <name>a divalent metal cation</name>
        <dbReference type="ChEBI" id="CHEBI:60240"/>
    </ligand>
</feature>
<evidence type="ECO:0000256" key="3">
    <source>
        <dbReference type="ARBA" id="ARBA00022723"/>
    </source>
</evidence>
<dbReference type="GO" id="GO:0016616">
    <property type="term" value="F:oxidoreductase activity, acting on the CH-OH group of donors, NAD or NADP as acceptor"/>
    <property type="evidence" value="ECO:0007669"/>
    <property type="project" value="InterPro"/>
</dbReference>
<comment type="cofactor">
    <cofactor evidence="1">
        <name>Mn(2+)</name>
        <dbReference type="ChEBI" id="CHEBI:29035"/>
    </cofactor>
</comment>
<dbReference type="Proteomes" id="UP000257323">
    <property type="component" value="Unassembled WGS sequence"/>
</dbReference>
<organism evidence="11 12">
    <name type="scientific">Candidatus Saccharicenans subterraneus</name>
    <dbReference type="NCBI Taxonomy" id="2508984"/>
    <lineage>
        <taxon>Bacteria</taxon>
        <taxon>Candidatus Aminicenantota</taxon>
        <taxon>Candidatus Aminicenantia</taxon>
        <taxon>Candidatus Aminicenantales</taxon>
        <taxon>Candidatus Saccharicenantaceae</taxon>
        <taxon>Candidatus Saccharicenans</taxon>
    </lineage>
</organism>
<comment type="similarity">
    <text evidence="2 8">Belongs to the malic enzymes family.</text>
</comment>
<dbReference type="InterPro" id="IPR037062">
    <property type="entry name" value="Malic_N_dom_sf"/>
</dbReference>
<dbReference type="GO" id="GO:0046872">
    <property type="term" value="F:metal ion binding"/>
    <property type="evidence" value="ECO:0007669"/>
    <property type="project" value="UniProtKB-KW"/>
</dbReference>
<comment type="cofactor">
    <cofactor evidence="7">
        <name>Mg(2+)</name>
        <dbReference type="ChEBI" id="CHEBI:18420"/>
    </cofactor>
    <cofactor evidence="7">
        <name>Mn(2+)</name>
        <dbReference type="ChEBI" id="CHEBI:29035"/>
    </cofactor>
    <text evidence="7">Divalent metal cations. Prefers magnesium or manganese.</text>
</comment>
<proteinExistence type="inferred from homology"/>
<feature type="active site" description="Proton acceptor" evidence="5">
    <location>
        <position position="167"/>
    </location>
</feature>
<protein>
    <submittedName>
        <fullName evidence="11">NADP-dependent malic enzyme</fullName>
    </submittedName>
</protein>
<dbReference type="SUPFAM" id="SSF51735">
    <property type="entry name" value="NAD(P)-binding Rossmann-fold domains"/>
    <property type="match status" value="1"/>
</dbReference>
<dbReference type="SMART" id="SM00919">
    <property type="entry name" value="Malic_M"/>
    <property type="match status" value="1"/>
</dbReference>
<dbReference type="InterPro" id="IPR036291">
    <property type="entry name" value="NAD(P)-bd_dom_sf"/>
</dbReference>
<evidence type="ECO:0000259" key="9">
    <source>
        <dbReference type="SMART" id="SM00919"/>
    </source>
</evidence>
<feature type="active site" description="Proton donor" evidence="5">
    <location>
        <position position="112"/>
    </location>
</feature>
<evidence type="ECO:0000313" key="11">
    <source>
        <dbReference type="EMBL" id="RFT16416.1"/>
    </source>
</evidence>
<dbReference type="InterPro" id="IPR051674">
    <property type="entry name" value="Malate_Decarboxylase"/>
</dbReference>
<evidence type="ECO:0000256" key="1">
    <source>
        <dbReference type="ARBA" id="ARBA00001936"/>
    </source>
</evidence>
<evidence type="ECO:0000256" key="2">
    <source>
        <dbReference type="ARBA" id="ARBA00008785"/>
    </source>
</evidence>
<keyword evidence="4" id="KW-0560">Oxidoreductase</keyword>